<proteinExistence type="predicted"/>
<protein>
    <submittedName>
        <fullName evidence="1">Uncharacterized protein</fullName>
    </submittedName>
</protein>
<dbReference type="EMBL" id="FOAZ01000043">
    <property type="protein sequence ID" value="SEM68117.1"/>
    <property type="molecule type" value="Genomic_DNA"/>
</dbReference>
<evidence type="ECO:0000313" key="1">
    <source>
        <dbReference type="EMBL" id="SEM68117.1"/>
    </source>
</evidence>
<dbReference type="Proteomes" id="UP000183015">
    <property type="component" value="Unassembled WGS sequence"/>
</dbReference>
<accession>A0A1H8AF04</accession>
<evidence type="ECO:0000313" key="2">
    <source>
        <dbReference type="Proteomes" id="UP000183015"/>
    </source>
</evidence>
<keyword evidence="2" id="KW-1185">Reference proteome</keyword>
<reference evidence="2" key="1">
    <citation type="submission" date="2016-10" db="EMBL/GenBank/DDBJ databases">
        <authorList>
            <person name="Varghese N."/>
        </authorList>
    </citation>
    <scope>NUCLEOTIDE SEQUENCE [LARGE SCALE GENOMIC DNA]</scope>
    <source>
        <strain evidence="2">DSM 45096 / BCRC 16803 / CGMCC 4.1857 / CIP 109030 / JCM 12277 / KCTC 19219 / NBRC 100920 / 33214</strain>
    </source>
</reference>
<organism evidence="1 2">
    <name type="scientific">Streptacidiphilus jiangxiensis</name>
    <dbReference type="NCBI Taxonomy" id="235985"/>
    <lineage>
        <taxon>Bacteria</taxon>
        <taxon>Bacillati</taxon>
        <taxon>Actinomycetota</taxon>
        <taxon>Actinomycetes</taxon>
        <taxon>Kitasatosporales</taxon>
        <taxon>Streptomycetaceae</taxon>
        <taxon>Streptacidiphilus</taxon>
    </lineage>
</organism>
<gene>
    <name evidence="1" type="ORF">SAMN05414137_14320</name>
</gene>
<dbReference type="AlphaFoldDB" id="A0A1H8AF04"/>
<name>A0A1H8AF04_STRJI</name>
<sequence length="190" mass="21263">MLELSQIAPSYASLLTVYSASQLNALPFENRNINLYGLTADQVGTQSVADRALIKTLTLQRPKLTTATYVDAALEPVLRPLDPTGVDLDAMEDERDYVYELAQKGLAYRRYILSDQDSANMPNYRPVCSLRADVNARLTRMMDLLESIQGIQAKPFEIISACLAEYLASLPAERSHLTGWFQRNMVTTIQ</sequence>
<dbReference type="eggNOG" id="ENOG503225J">
    <property type="taxonomic scope" value="Bacteria"/>
</dbReference>